<evidence type="ECO:0000256" key="2">
    <source>
        <dbReference type="ARBA" id="ARBA00022908"/>
    </source>
</evidence>
<dbReference type="PROSITE" id="PS51898">
    <property type="entry name" value="TYR_RECOMBINASE"/>
    <property type="match status" value="1"/>
</dbReference>
<evidence type="ECO:0000256" key="1">
    <source>
        <dbReference type="ARBA" id="ARBA00008857"/>
    </source>
</evidence>
<name>A0A423K9P5_9PSED</name>
<dbReference type="Proteomes" id="UP000285349">
    <property type="component" value="Unassembled WGS sequence"/>
</dbReference>
<dbReference type="InterPro" id="IPR011010">
    <property type="entry name" value="DNA_brk_join_enz"/>
</dbReference>
<dbReference type="SUPFAM" id="SSF56349">
    <property type="entry name" value="DNA breaking-rejoining enzymes"/>
    <property type="match status" value="1"/>
</dbReference>
<comment type="caution">
    <text evidence="6">The sequence shown here is derived from an EMBL/GenBank/DDBJ whole genome shotgun (WGS) entry which is preliminary data.</text>
</comment>
<dbReference type="RefSeq" id="WP_123509346.1">
    <property type="nucleotide sequence ID" value="NZ_MOBQ01000011.1"/>
</dbReference>
<dbReference type="CDD" id="cd00801">
    <property type="entry name" value="INT_P4_C"/>
    <property type="match status" value="1"/>
</dbReference>
<dbReference type="Gene3D" id="1.10.443.10">
    <property type="entry name" value="Intergrase catalytic core"/>
    <property type="match status" value="1"/>
</dbReference>
<dbReference type="Pfam" id="PF00589">
    <property type="entry name" value="Phage_integrase"/>
    <property type="match status" value="1"/>
</dbReference>
<sequence>MNNVAVPSKTLHVLVTDAAIRQYAATQVRQLRDPRFPALRFRYFSTNRAKGSWFVVVGDKWGKAGNYPDINAKAMQATLPAILLRRAAEPGARSTVNRYQTVGDLLTWYLERMSRDRGLSTKRKASAKSAVRCQLHPRLNALPLTGLDRASLDQLLLWPMQEQYALSFVRSVYGVLTVAFRQAARLGLIVVNPMASLKFNDFVQTRIKPKPAHLRAEDLEEVLANLSPEFATSPVGGMLVLMMLCHGTRLGETRVARWKHIDLTRRHWFIPADDTKTKRELTLPLTDQVCALLRRYREHQAAHGYVGAYLFPGQSRHPLSASKASQVFVRLSQGNWTSHDLRKVARTAWMDLGVDYLVGEMLVNHAMNTLTATYIHTSADTLKRKALEDWHAWLDERGFAALHIGTGPGPATSTTVLHAPVCTALGQSRDPLPRRMF</sequence>
<dbReference type="PANTHER" id="PTHR30629:SF6">
    <property type="entry name" value="PROPHAGE INTEGRASE INTA-RELATED"/>
    <property type="match status" value="1"/>
</dbReference>
<dbReference type="GO" id="GO:0015074">
    <property type="term" value="P:DNA integration"/>
    <property type="evidence" value="ECO:0007669"/>
    <property type="project" value="UniProtKB-KW"/>
</dbReference>
<evidence type="ECO:0000313" key="7">
    <source>
        <dbReference type="Proteomes" id="UP000285349"/>
    </source>
</evidence>
<dbReference type="InterPro" id="IPR002104">
    <property type="entry name" value="Integrase_catalytic"/>
</dbReference>
<evidence type="ECO:0000313" key="6">
    <source>
        <dbReference type="EMBL" id="RON48570.1"/>
    </source>
</evidence>
<accession>A0A423K9P5</accession>
<keyword evidence="2" id="KW-0229">DNA integration</keyword>
<dbReference type="GO" id="GO:0003677">
    <property type="term" value="F:DNA binding"/>
    <property type="evidence" value="ECO:0007669"/>
    <property type="project" value="UniProtKB-KW"/>
</dbReference>
<keyword evidence="4" id="KW-0233">DNA recombination</keyword>
<evidence type="ECO:0000256" key="3">
    <source>
        <dbReference type="ARBA" id="ARBA00023125"/>
    </source>
</evidence>
<protein>
    <submittedName>
        <fullName evidence="6">Integrase</fullName>
    </submittedName>
</protein>
<dbReference type="InterPro" id="IPR050808">
    <property type="entry name" value="Phage_Integrase"/>
</dbReference>
<proteinExistence type="inferred from homology"/>
<evidence type="ECO:0000259" key="5">
    <source>
        <dbReference type="PROSITE" id="PS51898"/>
    </source>
</evidence>
<keyword evidence="3" id="KW-0238">DNA-binding</keyword>
<organism evidence="6 7">
    <name type="scientific">Pseudomonas frederiksbergensis</name>
    <dbReference type="NCBI Taxonomy" id="104087"/>
    <lineage>
        <taxon>Bacteria</taxon>
        <taxon>Pseudomonadati</taxon>
        <taxon>Pseudomonadota</taxon>
        <taxon>Gammaproteobacteria</taxon>
        <taxon>Pseudomonadales</taxon>
        <taxon>Pseudomonadaceae</taxon>
        <taxon>Pseudomonas</taxon>
    </lineage>
</organism>
<dbReference type="AlphaFoldDB" id="A0A423K9P5"/>
<dbReference type="OrthoDB" id="9795573at2"/>
<feature type="domain" description="Tyr recombinase" evidence="5">
    <location>
        <begin position="209"/>
        <end position="387"/>
    </location>
</feature>
<dbReference type="EMBL" id="MOBQ01000011">
    <property type="protein sequence ID" value="RON48570.1"/>
    <property type="molecule type" value="Genomic_DNA"/>
</dbReference>
<gene>
    <name evidence="6" type="ORF">BK666_09100</name>
</gene>
<dbReference type="Gene3D" id="1.10.150.130">
    <property type="match status" value="1"/>
</dbReference>
<dbReference type="GO" id="GO:0006310">
    <property type="term" value="P:DNA recombination"/>
    <property type="evidence" value="ECO:0007669"/>
    <property type="project" value="UniProtKB-KW"/>
</dbReference>
<dbReference type="InterPro" id="IPR010998">
    <property type="entry name" value="Integrase_recombinase_N"/>
</dbReference>
<dbReference type="PANTHER" id="PTHR30629">
    <property type="entry name" value="PROPHAGE INTEGRASE"/>
    <property type="match status" value="1"/>
</dbReference>
<comment type="similarity">
    <text evidence="1">Belongs to the 'phage' integrase family.</text>
</comment>
<dbReference type="InterPro" id="IPR013762">
    <property type="entry name" value="Integrase-like_cat_sf"/>
</dbReference>
<evidence type="ECO:0000256" key="4">
    <source>
        <dbReference type="ARBA" id="ARBA00023172"/>
    </source>
</evidence>
<reference evidence="6 7" key="1">
    <citation type="submission" date="2016-10" db="EMBL/GenBank/DDBJ databases">
        <title>Comparative genome analysis of multiple Pseudomonas spp. focuses on biocontrol and plant growth promoting traits.</title>
        <authorList>
            <person name="Tao X.-Y."/>
            <person name="Taylor C.G."/>
        </authorList>
    </citation>
    <scope>NUCLEOTIDE SEQUENCE [LARGE SCALE GENOMIC DNA]</scope>
    <source>
        <strain evidence="6 7">37A10</strain>
    </source>
</reference>